<dbReference type="EMBL" id="KM593380">
    <property type="protein sequence ID" value="AKG63553.1"/>
    <property type="molecule type" value="mRNA"/>
</dbReference>
<feature type="transmembrane region" description="Helical" evidence="1">
    <location>
        <begin position="57"/>
        <end position="83"/>
    </location>
</feature>
<dbReference type="GO" id="GO:0005509">
    <property type="term" value="F:calcium ion binding"/>
    <property type="evidence" value="ECO:0007669"/>
    <property type="project" value="InterPro"/>
</dbReference>
<proteinExistence type="evidence at transcript level"/>
<keyword evidence="1" id="KW-0472">Membrane</keyword>
<dbReference type="PANTHER" id="PTHR31407">
    <property type="match status" value="1"/>
</dbReference>
<dbReference type="AlphaFoldDB" id="A0A0F7H1I0"/>
<name>A0A0F7H1I0_9ROSI</name>
<keyword evidence="1" id="KW-0812">Transmembrane</keyword>
<gene>
    <name evidence="3" type="primary">PPD7</name>
</gene>
<dbReference type="SUPFAM" id="SSF55724">
    <property type="entry name" value="Mog1p/PsbP-like"/>
    <property type="match status" value="1"/>
</dbReference>
<protein>
    <submittedName>
        <fullName evidence="3">Photosystem II reaction center PsbP family protein</fullName>
    </submittedName>
</protein>
<dbReference type="Gene3D" id="3.40.1000.10">
    <property type="entry name" value="Mog1/PsbP, alpha/beta/alpha sandwich"/>
    <property type="match status" value="1"/>
</dbReference>
<evidence type="ECO:0000256" key="1">
    <source>
        <dbReference type="SAM" id="Phobius"/>
    </source>
</evidence>
<reference evidence="3" key="1">
    <citation type="journal article" date="2015" name="BMC Plant Biol.">
        <title>NDH expression marks major transitions in plant evolution and reveals coordinate intracellular gene loss.</title>
        <authorList>
            <person name="Ruhlman T.A."/>
            <person name="Chang W.J."/>
            <person name="Chen J.J."/>
            <person name="Huang Y.T."/>
            <person name="Chan M.T."/>
            <person name="Zhang J."/>
            <person name="Liao D.C."/>
            <person name="Blazier J.C."/>
            <person name="Jin X."/>
            <person name="Shih M.C."/>
            <person name="Jansen R.K."/>
            <person name="Lin C.S."/>
        </authorList>
    </citation>
    <scope>NUCLEOTIDE SEQUENCE</scope>
</reference>
<dbReference type="GO" id="GO:0009654">
    <property type="term" value="C:photosystem II oxygen evolving complex"/>
    <property type="evidence" value="ECO:0007669"/>
    <property type="project" value="InterPro"/>
</dbReference>
<dbReference type="Pfam" id="PF01789">
    <property type="entry name" value="PsbP"/>
    <property type="match status" value="1"/>
</dbReference>
<feature type="domain" description="PsbP C-terminal" evidence="2">
    <location>
        <begin position="101"/>
        <end position="287"/>
    </location>
</feature>
<dbReference type="InterPro" id="IPR002683">
    <property type="entry name" value="PsbP_C"/>
</dbReference>
<dbReference type="NCBIfam" id="NF040946">
    <property type="entry name" value="PSII_PsbP"/>
    <property type="match status" value="1"/>
</dbReference>
<accession>A0A0F7H1I0</accession>
<dbReference type="InterPro" id="IPR016123">
    <property type="entry name" value="Mog1/PsbP_a/b/a-sand"/>
</dbReference>
<evidence type="ECO:0000313" key="3">
    <source>
        <dbReference type="EMBL" id="AKG63553.1"/>
    </source>
</evidence>
<dbReference type="PANTHER" id="PTHR31407:SF16">
    <property type="entry name" value="PSBP DOMAIN-CONTAINING PROTEIN 7, CHLOROPLASTIC"/>
    <property type="match status" value="1"/>
</dbReference>
<organism evidence="3">
    <name type="scientific">Francoa sonchifolia</name>
    <dbReference type="NCBI Taxonomy" id="23250"/>
    <lineage>
        <taxon>Eukaryota</taxon>
        <taxon>Viridiplantae</taxon>
        <taxon>Streptophyta</taxon>
        <taxon>Embryophyta</taxon>
        <taxon>Tracheophyta</taxon>
        <taxon>Spermatophyta</taxon>
        <taxon>Magnoliopsida</taxon>
        <taxon>eudicotyledons</taxon>
        <taxon>Gunneridae</taxon>
        <taxon>Pentapetalae</taxon>
        <taxon>rosids</taxon>
        <taxon>malvids</taxon>
        <taxon>Geraniales</taxon>
        <taxon>Francoaceae</taxon>
        <taxon>Francoa</taxon>
    </lineage>
</organism>
<sequence length="290" mass="32152">MALQHNFHARPSLAFHRIYNTQSSGDQKESFQEATIRLDKSPAEEFSPLASRFRRRLLIGTGSASLVALGANFAGITSFILGFSPQTGRNLKLDILYPIGGYNRCIDINEGFEFIYPVDWVGDQTLLYRAAGKAEFERSLDPPPLTNTKSIGNRWNINEPVAAFGPPGSTGELNVSVIVSPVPLDFSIDAFGGPKEVGEQVIRTITGASRRADIKGTLISSELRSDSVKNVNYYQLEYRIESSAFERHNIAVCCARGGRLYTLNAQSPESKWWNVKSDFYKIADSFNLTN</sequence>
<dbReference type="GO" id="GO:0019898">
    <property type="term" value="C:extrinsic component of membrane"/>
    <property type="evidence" value="ECO:0007669"/>
    <property type="project" value="InterPro"/>
</dbReference>
<dbReference type="GO" id="GO:0015979">
    <property type="term" value="P:photosynthesis"/>
    <property type="evidence" value="ECO:0007669"/>
    <property type="project" value="InterPro"/>
</dbReference>
<keyword evidence="1" id="KW-1133">Transmembrane helix</keyword>
<evidence type="ECO:0000259" key="2">
    <source>
        <dbReference type="Pfam" id="PF01789"/>
    </source>
</evidence>